<evidence type="ECO:0000313" key="1">
    <source>
        <dbReference type="EMBL" id="JAD92672.1"/>
    </source>
</evidence>
<dbReference type="EMBL" id="GBRH01205223">
    <property type="protein sequence ID" value="JAD92672.1"/>
    <property type="molecule type" value="Transcribed_RNA"/>
</dbReference>
<dbReference type="AlphaFoldDB" id="A0A0A9E9M7"/>
<organism evidence="1">
    <name type="scientific">Arundo donax</name>
    <name type="common">Giant reed</name>
    <name type="synonym">Donax arundinaceus</name>
    <dbReference type="NCBI Taxonomy" id="35708"/>
    <lineage>
        <taxon>Eukaryota</taxon>
        <taxon>Viridiplantae</taxon>
        <taxon>Streptophyta</taxon>
        <taxon>Embryophyta</taxon>
        <taxon>Tracheophyta</taxon>
        <taxon>Spermatophyta</taxon>
        <taxon>Magnoliopsida</taxon>
        <taxon>Liliopsida</taxon>
        <taxon>Poales</taxon>
        <taxon>Poaceae</taxon>
        <taxon>PACMAD clade</taxon>
        <taxon>Arundinoideae</taxon>
        <taxon>Arundineae</taxon>
        <taxon>Arundo</taxon>
    </lineage>
</organism>
<protein>
    <submittedName>
        <fullName evidence="1">Uncharacterized protein</fullName>
    </submittedName>
</protein>
<reference evidence="1" key="2">
    <citation type="journal article" date="2015" name="Data Brief">
        <title>Shoot transcriptome of the giant reed, Arundo donax.</title>
        <authorList>
            <person name="Barrero R.A."/>
            <person name="Guerrero F.D."/>
            <person name="Moolhuijzen P."/>
            <person name="Goolsby J.A."/>
            <person name="Tidwell J."/>
            <person name="Bellgard S.E."/>
            <person name="Bellgard M.I."/>
        </authorList>
    </citation>
    <scope>NUCLEOTIDE SEQUENCE</scope>
    <source>
        <tissue evidence="1">Shoot tissue taken approximately 20 cm above the soil surface</tissue>
    </source>
</reference>
<reference evidence="1" key="1">
    <citation type="submission" date="2014-09" db="EMBL/GenBank/DDBJ databases">
        <authorList>
            <person name="Magalhaes I.L.F."/>
            <person name="Oliveira U."/>
            <person name="Santos F.R."/>
            <person name="Vidigal T.H.D.A."/>
            <person name="Brescovit A.D."/>
            <person name="Santos A.J."/>
        </authorList>
    </citation>
    <scope>NUCLEOTIDE SEQUENCE</scope>
    <source>
        <tissue evidence="1">Shoot tissue taken approximately 20 cm above the soil surface</tissue>
    </source>
</reference>
<accession>A0A0A9E9M7</accession>
<name>A0A0A9E9M7_ARUDO</name>
<proteinExistence type="predicted"/>
<sequence length="30" mass="3291">MVVSFSLIEAQTGPEETSSMTLCDFFECTS</sequence>